<proteinExistence type="predicted"/>
<dbReference type="Proteomes" id="UP000019487">
    <property type="component" value="Unassembled WGS sequence"/>
</dbReference>
<reference evidence="1 2" key="1">
    <citation type="journal article" date="2014" name="Genome Announc.">
        <title>Draft genome sequence of Sclerotinia borealis, a psychrophilic plant pathogenic fungus.</title>
        <authorList>
            <person name="Mardanov A.V."/>
            <person name="Beletsky A.V."/>
            <person name="Kadnikov V.V."/>
            <person name="Ignatov A.N."/>
            <person name="Ravin N.V."/>
        </authorList>
    </citation>
    <scope>NUCLEOTIDE SEQUENCE [LARGE SCALE GENOMIC DNA]</scope>
    <source>
        <strain evidence="2">F-4157</strain>
    </source>
</reference>
<dbReference type="AlphaFoldDB" id="W9CPY3"/>
<keyword evidence="2" id="KW-1185">Reference proteome</keyword>
<accession>W9CPY3</accession>
<evidence type="ECO:0000313" key="2">
    <source>
        <dbReference type="Proteomes" id="UP000019487"/>
    </source>
</evidence>
<dbReference type="HOGENOM" id="CLU_1038842_0_0_1"/>
<name>W9CPY3_SCLBF</name>
<sequence length="268" mass="29958">MTLTGDSNKALFETPAGAFYGKLDLLKGDGVLVSLAPSGSEAKKTTRLIPQALLFYYSSVCEEKFGSSLRKSDSNEELIDINERDNPHNLGVIDLCEWDAEAFDMALQWMYTGNVNPDIDASKHFDEIKSYKLRYALIAAKEKRDHDNNGLFTCNPVFKETLQDAFTQPINSVVRELLASFLVESYAKHLFCPDDTRTAKNFKDLFKAVDCLELEVLRLVALSLEDIALSKPKSDGFSVVRLLCPLTGERFKTEKMLMVLVPPTPGSK</sequence>
<comment type="caution">
    <text evidence="1">The sequence shown here is derived from an EMBL/GenBank/DDBJ whole genome shotgun (WGS) entry which is preliminary data.</text>
</comment>
<gene>
    <name evidence="1" type="ORF">SBOR_0700</name>
</gene>
<evidence type="ECO:0000313" key="1">
    <source>
        <dbReference type="EMBL" id="ESZ98842.1"/>
    </source>
</evidence>
<protein>
    <recommendedName>
        <fullName evidence="3">BTB domain-containing protein</fullName>
    </recommendedName>
</protein>
<dbReference type="OrthoDB" id="3542049at2759"/>
<evidence type="ECO:0008006" key="3">
    <source>
        <dbReference type="Google" id="ProtNLM"/>
    </source>
</evidence>
<dbReference type="EMBL" id="AYSA01000028">
    <property type="protein sequence ID" value="ESZ98842.1"/>
    <property type="molecule type" value="Genomic_DNA"/>
</dbReference>
<organism evidence="1 2">
    <name type="scientific">Sclerotinia borealis (strain F-4128)</name>
    <dbReference type="NCBI Taxonomy" id="1432307"/>
    <lineage>
        <taxon>Eukaryota</taxon>
        <taxon>Fungi</taxon>
        <taxon>Dikarya</taxon>
        <taxon>Ascomycota</taxon>
        <taxon>Pezizomycotina</taxon>
        <taxon>Leotiomycetes</taxon>
        <taxon>Helotiales</taxon>
        <taxon>Sclerotiniaceae</taxon>
        <taxon>Sclerotinia</taxon>
    </lineage>
</organism>